<comment type="caution">
    <text evidence="3">Lacks conserved residue(s) required for the propagation of feature annotation.</text>
</comment>
<dbReference type="PANTHER" id="PTHR24251">
    <property type="entry name" value="OVOCHYMASE-RELATED"/>
    <property type="match status" value="1"/>
</dbReference>
<dbReference type="Gene3D" id="2.60.120.290">
    <property type="entry name" value="Spermadhesin, CUB domain"/>
    <property type="match status" value="1"/>
</dbReference>
<dbReference type="Proteomes" id="UP000001307">
    <property type="component" value="Unassembled WGS sequence"/>
</dbReference>
<sequence>MRRVGFIILGAFAEQNVCKQSTAAEHIDIDSLYQHDITCGGALPNRGRLEGPVLPHRDEYPSLCDCTWTIGGDFENEFATIWLNFLHFKIDHSAGHCTNDFVEIYSSGGESRVIDPICGDTLPESINRRVQLPVIIKFKSDEDVEHSSGFKIEYSVVPDDSSVEELQTGEIRTGSAPETKKSSAPTGLIIGLLLIAIVSDS</sequence>
<evidence type="ECO:0000313" key="5">
    <source>
        <dbReference type="EMBL" id="CBY23564.1"/>
    </source>
</evidence>
<dbReference type="InterPro" id="IPR035914">
    <property type="entry name" value="Sperma_CUB_dom_sf"/>
</dbReference>
<keyword evidence="7" id="KW-1185">Reference proteome</keyword>
<dbReference type="CDD" id="cd00041">
    <property type="entry name" value="CUB"/>
    <property type="match status" value="1"/>
</dbReference>
<evidence type="ECO:0000256" key="1">
    <source>
        <dbReference type="ARBA" id="ARBA00022737"/>
    </source>
</evidence>
<dbReference type="Pfam" id="PF00431">
    <property type="entry name" value="CUB"/>
    <property type="match status" value="1"/>
</dbReference>
<feature type="domain" description="CUB" evidence="4">
    <location>
        <begin position="39"/>
        <end position="157"/>
    </location>
</feature>
<dbReference type="PROSITE" id="PS01180">
    <property type="entry name" value="CUB"/>
    <property type="match status" value="1"/>
</dbReference>
<dbReference type="SMART" id="SM00042">
    <property type="entry name" value="CUB"/>
    <property type="match status" value="1"/>
</dbReference>
<evidence type="ECO:0000259" key="4">
    <source>
        <dbReference type="PROSITE" id="PS01180"/>
    </source>
</evidence>
<evidence type="ECO:0000256" key="2">
    <source>
        <dbReference type="ARBA" id="ARBA00023157"/>
    </source>
</evidence>
<proteinExistence type="predicted"/>
<feature type="disulfide bond" evidence="3">
    <location>
        <begin position="39"/>
        <end position="66"/>
    </location>
</feature>
<dbReference type="Proteomes" id="UP000011014">
    <property type="component" value="Unassembled WGS sequence"/>
</dbReference>
<dbReference type="AlphaFoldDB" id="E4X184"/>
<name>E4X184_OIKDI</name>
<protein>
    <recommendedName>
        <fullName evidence="4">CUB domain-containing protein</fullName>
    </recommendedName>
</protein>
<dbReference type="InParanoid" id="E4X184"/>
<evidence type="ECO:0000313" key="7">
    <source>
        <dbReference type="Proteomes" id="UP000001307"/>
    </source>
</evidence>
<gene>
    <name evidence="5" type="ORF">GSOID_T00016015001</name>
    <name evidence="6" type="ORF">GSOID_T00028580001</name>
</gene>
<evidence type="ECO:0000313" key="6">
    <source>
        <dbReference type="EMBL" id="CBY36097.1"/>
    </source>
</evidence>
<dbReference type="OrthoDB" id="10382568at2759"/>
<dbReference type="EMBL" id="FN653021">
    <property type="protein sequence ID" value="CBY23564.1"/>
    <property type="molecule type" value="Genomic_DNA"/>
</dbReference>
<evidence type="ECO:0000256" key="3">
    <source>
        <dbReference type="PROSITE-ProRule" id="PRU00059"/>
    </source>
</evidence>
<dbReference type="PANTHER" id="PTHR24251:SF30">
    <property type="entry name" value="MEMBRANE FRIZZLED-RELATED PROTEIN"/>
    <property type="match status" value="1"/>
</dbReference>
<accession>E4X184</accession>
<reference evidence="5" key="1">
    <citation type="journal article" date="2010" name="Science">
        <title>Plasticity of animal genome architecture unmasked by rapid evolution of a pelagic tunicate.</title>
        <authorList>
            <person name="Denoeud F."/>
            <person name="Henriet S."/>
            <person name="Mungpakdee S."/>
            <person name="Aury J.M."/>
            <person name="Da Silva C."/>
            <person name="Brinkmann H."/>
            <person name="Mikhaleva J."/>
            <person name="Olsen L.C."/>
            <person name="Jubin C."/>
            <person name="Canestro C."/>
            <person name="Bouquet J.M."/>
            <person name="Danks G."/>
            <person name="Poulain J."/>
            <person name="Campsteijn C."/>
            <person name="Adamski M."/>
            <person name="Cross I."/>
            <person name="Yadetie F."/>
            <person name="Muffato M."/>
            <person name="Louis A."/>
            <person name="Butcher S."/>
            <person name="Tsagkogeorga G."/>
            <person name="Konrad A."/>
            <person name="Singh S."/>
            <person name="Jensen M.F."/>
            <person name="Cong E.H."/>
            <person name="Eikeseth-Otteraa H."/>
            <person name="Noel B."/>
            <person name="Anthouard V."/>
            <person name="Porcel B.M."/>
            <person name="Kachouri-Lafond R."/>
            <person name="Nishino A."/>
            <person name="Ugolini M."/>
            <person name="Chourrout P."/>
            <person name="Nishida H."/>
            <person name="Aasland R."/>
            <person name="Huzurbazar S."/>
            <person name="Westhof E."/>
            <person name="Delsuc F."/>
            <person name="Lehrach H."/>
            <person name="Reinhardt R."/>
            <person name="Weissenbach J."/>
            <person name="Roy S.W."/>
            <person name="Artiguenave F."/>
            <person name="Postlethwait J.H."/>
            <person name="Manak J.R."/>
            <person name="Thompson E.M."/>
            <person name="Jaillon O."/>
            <person name="Du Pasquier L."/>
            <person name="Boudinot P."/>
            <person name="Liberles D.A."/>
            <person name="Volff J.N."/>
            <person name="Philippe H."/>
            <person name="Lenhard B."/>
            <person name="Roest Crollius H."/>
            <person name="Wincker P."/>
            <person name="Chourrout D."/>
        </authorList>
    </citation>
    <scope>NUCLEOTIDE SEQUENCE [LARGE SCALE GENOMIC DNA]</scope>
</reference>
<dbReference type="InterPro" id="IPR000859">
    <property type="entry name" value="CUB_dom"/>
</dbReference>
<keyword evidence="1" id="KW-0677">Repeat</keyword>
<organism evidence="5">
    <name type="scientific">Oikopleura dioica</name>
    <name type="common">Tunicate</name>
    <dbReference type="NCBI Taxonomy" id="34765"/>
    <lineage>
        <taxon>Eukaryota</taxon>
        <taxon>Metazoa</taxon>
        <taxon>Chordata</taxon>
        <taxon>Tunicata</taxon>
        <taxon>Appendicularia</taxon>
        <taxon>Copelata</taxon>
        <taxon>Oikopleuridae</taxon>
        <taxon>Oikopleura</taxon>
    </lineage>
</organism>
<dbReference type="SUPFAM" id="SSF49854">
    <property type="entry name" value="Spermadhesin, CUB domain"/>
    <property type="match status" value="1"/>
</dbReference>
<dbReference type="EMBL" id="FN654722">
    <property type="protein sequence ID" value="CBY36097.1"/>
    <property type="molecule type" value="Genomic_DNA"/>
</dbReference>
<keyword evidence="2 3" id="KW-1015">Disulfide bond</keyword>